<dbReference type="InterPro" id="IPR007324">
    <property type="entry name" value="Sugar-bd_dom_put"/>
</dbReference>
<dbReference type="Pfam" id="PF04198">
    <property type="entry name" value="Sugar-bind"/>
    <property type="match status" value="1"/>
</dbReference>
<reference evidence="6 7" key="1">
    <citation type="submission" date="2019-04" db="EMBL/GenBank/DDBJ databases">
        <title>Mesorhizobium composti sp. nov., isolated from compost.</title>
        <authorList>
            <person name="Lin S.-Y."/>
            <person name="Hameed A."/>
            <person name="Hsieh Y.-T."/>
            <person name="Young C.-C."/>
        </authorList>
    </citation>
    <scope>NUCLEOTIDE SEQUENCE [LARGE SCALE GENOMIC DNA]</scope>
    <source>
        <strain evidence="6 7">CC-YTH430</strain>
    </source>
</reference>
<accession>A0ABY2Q5B4</accession>
<evidence type="ECO:0000259" key="5">
    <source>
        <dbReference type="Pfam" id="PF04198"/>
    </source>
</evidence>
<gene>
    <name evidence="6" type="ORF">E6C48_14825</name>
</gene>
<dbReference type="PANTHER" id="PTHR34294:SF1">
    <property type="entry name" value="TRANSCRIPTIONAL REGULATOR LSRR"/>
    <property type="match status" value="1"/>
</dbReference>
<dbReference type="Proteomes" id="UP000306441">
    <property type="component" value="Unassembled WGS sequence"/>
</dbReference>
<dbReference type="InterPro" id="IPR036388">
    <property type="entry name" value="WH-like_DNA-bd_sf"/>
</dbReference>
<keyword evidence="7" id="KW-1185">Reference proteome</keyword>
<dbReference type="Gene3D" id="3.40.50.1360">
    <property type="match status" value="1"/>
</dbReference>
<keyword evidence="3" id="KW-0238">DNA-binding</keyword>
<evidence type="ECO:0000256" key="1">
    <source>
        <dbReference type="ARBA" id="ARBA00010466"/>
    </source>
</evidence>
<organism evidence="6 7">
    <name type="scientific">Ollibium composti</name>
    <dbReference type="NCBI Taxonomy" id="2675109"/>
    <lineage>
        <taxon>Bacteria</taxon>
        <taxon>Pseudomonadati</taxon>
        <taxon>Pseudomonadota</taxon>
        <taxon>Alphaproteobacteria</taxon>
        <taxon>Hyphomicrobiales</taxon>
        <taxon>Phyllobacteriaceae</taxon>
        <taxon>Ollibium</taxon>
    </lineage>
</organism>
<comment type="caution">
    <text evidence="6">The sequence shown here is derived from an EMBL/GenBank/DDBJ whole genome shotgun (WGS) entry which is preliminary data.</text>
</comment>
<sequence length="340" mass="36322">MQNFASSEKNITREPGVVVAAGNSIRDDEASIATRAAWLHYAGGLTQSEVARRLGLTGLKAHRLITKANQDGLIKIFVDGDVSECVELESRLSERFGLDYCEVVPDFDPDALPLKALGIAGARYLKRQIENGEYAMVGVGHGRTLAACVEHLPRMAAGGTSFVSLLGGLTRKFAANPHDVIHRLAERTGAEAYVMPVPMFANTEQDREVLLGQHGVADVLELARSSGLVLAGIGTAEPEASLVATGMVARSEMDEVKRMGGVGELLGHFFDKEGKPFETGLSKRVLALCREDLRRLRIVAVAGGVIKIPAVLSVLRSGNLAGLITDERTARALMEGMPVG</sequence>
<dbReference type="InterPro" id="IPR037171">
    <property type="entry name" value="NagB/RpiA_transferase-like"/>
</dbReference>
<evidence type="ECO:0000256" key="2">
    <source>
        <dbReference type="ARBA" id="ARBA00023015"/>
    </source>
</evidence>
<evidence type="ECO:0000313" key="6">
    <source>
        <dbReference type="EMBL" id="THF56410.1"/>
    </source>
</evidence>
<comment type="similarity">
    <text evidence="1">Belongs to the SorC transcriptional regulatory family.</text>
</comment>
<dbReference type="SUPFAM" id="SSF100950">
    <property type="entry name" value="NagB/RpiA/CoA transferase-like"/>
    <property type="match status" value="1"/>
</dbReference>
<protein>
    <submittedName>
        <fullName evidence="6">Sugar-binding transcriptional regulator</fullName>
    </submittedName>
</protein>
<evidence type="ECO:0000256" key="3">
    <source>
        <dbReference type="ARBA" id="ARBA00023125"/>
    </source>
</evidence>
<dbReference type="Gene3D" id="1.10.10.10">
    <property type="entry name" value="Winged helix-like DNA-binding domain superfamily/Winged helix DNA-binding domain"/>
    <property type="match status" value="1"/>
</dbReference>
<dbReference type="InterPro" id="IPR051054">
    <property type="entry name" value="SorC_transcr_regulators"/>
</dbReference>
<name>A0ABY2Q5B4_9HYPH</name>
<proteinExistence type="inferred from homology"/>
<evidence type="ECO:0000313" key="7">
    <source>
        <dbReference type="Proteomes" id="UP000306441"/>
    </source>
</evidence>
<dbReference type="PANTHER" id="PTHR34294">
    <property type="entry name" value="TRANSCRIPTIONAL REGULATOR-RELATED"/>
    <property type="match status" value="1"/>
</dbReference>
<dbReference type="EMBL" id="SSNY01000008">
    <property type="protein sequence ID" value="THF56410.1"/>
    <property type="molecule type" value="Genomic_DNA"/>
</dbReference>
<keyword evidence="2" id="KW-0805">Transcription regulation</keyword>
<keyword evidence="4" id="KW-0804">Transcription</keyword>
<feature type="domain" description="Sugar-binding" evidence="5">
    <location>
        <begin position="82"/>
        <end position="335"/>
    </location>
</feature>
<evidence type="ECO:0000256" key="4">
    <source>
        <dbReference type="ARBA" id="ARBA00023163"/>
    </source>
</evidence>